<dbReference type="GO" id="GO:0008270">
    <property type="term" value="F:zinc ion binding"/>
    <property type="evidence" value="ECO:0007669"/>
    <property type="project" value="UniProtKB-KW"/>
</dbReference>
<keyword evidence="1" id="KW-0862">Zinc</keyword>
<reference evidence="4" key="2">
    <citation type="journal article" date="2024" name="Plant">
        <title>Genomic evolution and insights into agronomic trait innovations of Sesamum species.</title>
        <authorList>
            <person name="Miao H."/>
            <person name="Wang L."/>
            <person name="Qu L."/>
            <person name="Liu H."/>
            <person name="Sun Y."/>
            <person name="Le M."/>
            <person name="Wang Q."/>
            <person name="Wei S."/>
            <person name="Zheng Y."/>
            <person name="Lin W."/>
            <person name="Duan Y."/>
            <person name="Cao H."/>
            <person name="Xiong S."/>
            <person name="Wang X."/>
            <person name="Wei L."/>
            <person name="Li C."/>
            <person name="Ma Q."/>
            <person name="Ju M."/>
            <person name="Zhao R."/>
            <person name="Li G."/>
            <person name="Mu C."/>
            <person name="Tian Q."/>
            <person name="Mei H."/>
            <person name="Zhang T."/>
            <person name="Gao T."/>
            <person name="Zhang H."/>
        </authorList>
    </citation>
    <scope>NUCLEOTIDE SEQUENCE</scope>
    <source>
        <strain evidence="4">KEN8</strain>
    </source>
</reference>
<dbReference type="PROSITE" id="PS50158">
    <property type="entry name" value="ZF_CCHC"/>
    <property type="match status" value="1"/>
</dbReference>
<evidence type="ECO:0000313" key="4">
    <source>
        <dbReference type="EMBL" id="KAL0307944.1"/>
    </source>
</evidence>
<evidence type="ECO:0000256" key="1">
    <source>
        <dbReference type="PROSITE-ProRule" id="PRU00047"/>
    </source>
</evidence>
<protein>
    <recommendedName>
        <fullName evidence="3">CCHC-type domain-containing protein</fullName>
    </recommendedName>
</protein>
<accession>A0AAW2KNG8</accession>
<keyword evidence="1" id="KW-0479">Metal-binding</keyword>
<name>A0AAW2KNG8_9LAMI</name>
<feature type="compositionally biased region" description="Basic residues" evidence="2">
    <location>
        <begin position="89"/>
        <end position="106"/>
    </location>
</feature>
<organism evidence="4">
    <name type="scientific">Sesamum calycinum</name>
    <dbReference type="NCBI Taxonomy" id="2727403"/>
    <lineage>
        <taxon>Eukaryota</taxon>
        <taxon>Viridiplantae</taxon>
        <taxon>Streptophyta</taxon>
        <taxon>Embryophyta</taxon>
        <taxon>Tracheophyta</taxon>
        <taxon>Spermatophyta</taxon>
        <taxon>Magnoliopsida</taxon>
        <taxon>eudicotyledons</taxon>
        <taxon>Gunneridae</taxon>
        <taxon>Pentapetalae</taxon>
        <taxon>asterids</taxon>
        <taxon>lamiids</taxon>
        <taxon>Lamiales</taxon>
        <taxon>Pedaliaceae</taxon>
        <taxon>Sesamum</taxon>
    </lineage>
</organism>
<evidence type="ECO:0000259" key="3">
    <source>
        <dbReference type="PROSITE" id="PS50158"/>
    </source>
</evidence>
<dbReference type="GO" id="GO:0003676">
    <property type="term" value="F:nucleic acid binding"/>
    <property type="evidence" value="ECO:0007669"/>
    <property type="project" value="InterPro"/>
</dbReference>
<comment type="caution">
    <text evidence="4">The sequence shown here is derived from an EMBL/GenBank/DDBJ whole genome shotgun (WGS) entry which is preliminary data.</text>
</comment>
<gene>
    <name evidence="4" type="ORF">Scaly_2965400</name>
</gene>
<proteinExistence type="predicted"/>
<dbReference type="EMBL" id="JACGWM010000293">
    <property type="protein sequence ID" value="KAL0307944.1"/>
    <property type="molecule type" value="Genomic_DNA"/>
</dbReference>
<dbReference type="SUPFAM" id="SSF57756">
    <property type="entry name" value="Retrovirus zinc finger-like domains"/>
    <property type="match status" value="1"/>
</dbReference>
<dbReference type="AlphaFoldDB" id="A0AAW2KNG8"/>
<evidence type="ECO:0000256" key="2">
    <source>
        <dbReference type="SAM" id="MobiDB-lite"/>
    </source>
</evidence>
<dbReference type="Pfam" id="PF00098">
    <property type="entry name" value="zf-CCHC"/>
    <property type="match status" value="1"/>
</dbReference>
<dbReference type="Gene3D" id="4.10.60.10">
    <property type="entry name" value="Zinc finger, CCHC-type"/>
    <property type="match status" value="1"/>
</dbReference>
<feature type="domain" description="CCHC-type" evidence="3">
    <location>
        <begin position="130"/>
        <end position="146"/>
    </location>
</feature>
<feature type="region of interest" description="Disordered" evidence="2">
    <location>
        <begin position="89"/>
        <end position="129"/>
    </location>
</feature>
<dbReference type="SMART" id="SM00343">
    <property type="entry name" value="ZnF_C2HC"/>
    <property type="match status" value="1"/>
</dbReference>
<reference evidence="4" key="1">
    <citation type="submission" date="2020-06" db="EMBL/GenBank/DDBJ databases">
        <authorList>
            <person name="Li T."/>
            <person name="Hu X."/>
            <person name="Zhang T."/>
            <person name="Song X."/>
            <person name="Zhang H."/>
            <person name="Dai N."/>
            <person name="Sheng W."/>
            <person name="Hou X."/>
            <person name="Wei L."/>
        </authorList>
    </citation>
    <scope>NUCLEOTIDE SEQUENCE</scope>
    <source>
        <strain evidence="4">KEN8</strain>
        <tissue evidence="4">Leaf</tissue>
    </source>
</reference>
<keyword evidence="1" id="KW-0863">Zinc-finger</keyword>
<dbReference type="InterPro" id="IPR036875">
    <property type="entry name" value="Znf_CCHC_sf"/>
</dbReference>
<sequence>MVPELQKQFEDMEAYDIIIQLKAMFGKAARVERFESRQKDDEPAGYANFVVNYHMNNLDKTVHEPLGMLKTAEKSIKGEPKKNILMVQKKKNAFKKGGNKNKKKASGKQGTGKADAKSTKPKNGPSPDQKCFYCNQGGHWKRNCPKYLKDLKNGYIASTSVFT</sequence>
<dbReference type="InterPro" id="IPR001878">
    <property type="entry name" value="Znf_CCHC"/>
</dbReference>